<evidence type="ECO:0000313" key="7">
    <source>
        <dbReference type="Proteomes" id="UP001603978"/>
    </source>
</evidence>
<keyword evidence="7" id="KW-1185">Reference proteome</keyword>
<dbReference type="InterPro" id="IPR039420">
    <property type="entry name" value="WalR-like"/>
</dbReference>
<dbReference type="SUPFAM" id="SSF46894">
    <property type="entry name" value="C-terminal effector domain of the bipartite response regulators"/>
    <property type="match status" value="1"/>
</dbReference>
<dbReference type="SMART" id="SM00421">
    <property type="entry name" value="HTH_LUXR"/>
    <property type="match status" value="1"/>
</dbReference>
<protein>
    <submittedName>
        <fullName evidence="6">Response regulator</fullName>
    </submittedName>
</protein>
<gene>
    <name evidence="6" type="ORF">ACFLIM_40330</name>
</gene>
<dbReference type="PROSITE" id="PS50043">
    <property type="entry name" value="HTH_LUXR_2"/>
    <property type="match status" value="1"/>
</dbReference>
<dbReference type="PROSITE" id="PS50110">
    <property type="entry name" value="RESPONSE_REGULATORY"/>
    <property type="match status" value="1"/>
</dbReference>
<dbReference type="Proteomes" id="UP001603978">
    <property type="component" value="Unassembled WGS sequence"/>
</dbReference>
<keyword evidence="1 3" id="KW-0597">Phosphoprotein</keyword>
<evidence type="ECO:0000313" key="6">
    <source>
        <dbReference type="EMBL" id="MFG1709456.1"/>
    </source>
</evidence>
<feature type="domain" description="Response regulatory" evidence="5">
    <location>
        <begin position="11"/>
        <end position="133"/>
    </location>
</feature>
<dbReference type="Gene3D" id="3.40.50.2300">
    <property type="match status" value="1"/>
</dbReference>
<dbReference type="CDD" id="cd17535">
    <property type="entry name" value="REC_NarL-like"/>
    <property type="match status" value="1"/>
</dbReference>
<dbReference type="InterPro" id="IPR001789">
    <property type="entry name" value="Sig_transdc_resp-reg_receiver"/>
</dbReference>
<proteinExistence type="predicted"/>
<dbReference type="InterPro" id="IPR016032">
    <property type="entry name" value="Sig_transdc_resp-reg_C-effctor"/>
</dbReference>
<evidence type="ECO:0000256" key="2">
    <source>
        <dbReference type="ARBA" id="ARBA00023125"/>
    </source>
</evidence>
<dbReference type="PANTHER" id="PTHR43214">
    <property type="entry name" value="TWO-COMPONENT RESPONSE REGULATOR"/>
    <property type="match status" value="1"/>
</dbReference>
<comment type="caution">
    <text evidence="6">The sequence shown here is derived from an EMBL/GenBank/DDBJ whole genome shotgun (WGS) entry which is preliminary data.</text>
</comment>
<dbReference type="InterPro" id="IPR058245">
    <property type="entry name" value="NreC/VraR/RcsB-like_REC"/>
</dbReference>
<dbReference type="PRINTS" id="PR00038">
    <property type="entry name" value="HTHLUXR"/>
</dbReference>
<dbReference type="EMBL" id="JBICRM010000036">
    <property type="protein sequence ID" value="MFG1709456.1"/>
    <property type="molecule type" value="Genomic_DNA"/>
</dbReference>
<dbReference type="InterPro" id="IPR000792">
    <property type="entry name" value="Tscrpt_reg_LuxR_C"/>
</dbReference>
<dbReference type="SUPFAM" id="SSF52172">
    <property type="entry name" value="CheY-like"/>
    <property type="match status" value="1"/>
</dbReference>
<dbReference type="CDD" id="cd06170">
    <property type="entry name" value="LuxR_C_like"/>
    <property type="match status" value="1"/>
</dbReference>
<dbReference type="PANTHER" id="PTHR43214:SF43">
    <property type="entry name" value="TWO-COMPONENT RESPONSE REGULATOR"/>
    <property type="match status" value="1"/>
</dbReference>
<name>A0ABW7AQ13_9ACTN</name>
<dbReference type="RefSeq" id="WP_393174240.1">
    <property type="nucleotide sequence ID" value="NZ_JBICRM010000036.1"/>
</dbReference>
<keyword evidence="2" id="KW-0238">DNA-binding</keyword>
<evidence type="ECO:0000259" key="5">
    <source>
        <dbReference type="PROSITE" id="PS50110"/>
    </source>
</evidence>
<dbReference type="InterPro" id="IPR011006">
    <property type="entry name" value="CheY-like_superfamily"/>
</dbReference>
<dbReference type="Pfam" id="PF00196">
    <property type="entry name" value="GerE"/>
    <property type="match status" value="1"/>
</dbReference>
<organism evidence="6 7">
    <name type="scientific">Nonomuraea marmarensis</name>
    <dbReference type="NCBI Taxonomy" id="3351344"/>
    <lineage>
        <taxon>Bacteria</taxon>
        <taxon>Bacillati</taxon>
        <taxon>Actinomycetota</taxon>
        <taxon>Actinomycetes</taxon>
        <taxon>Streptosporangiales</taxon>
        <taxon>Streptosporangiaceae</taxon>
        <taxon>Nonomuraea</taxon>
    </lineage>
</organism>
<sequence>MTVQPDINTIGVLVVDDHAVVRRGVVAYLEALENVEVVGEAANGRDALDRLESLKVQRQALPRVALMDLIMPEMDGVEATAEIARRFPTVRVVILTSFGEVERIHAALENGAAGYLLKDAGPSEVAAAIYAAANDDVFLDAAVARRLAQKMRSPHSGVAGLTSRERDVLVLIAEGCSNREIAAKLVISERTARTHVSNLLGKLGLRSRTQAVLAAMREGLVDPPSAQGRSRFR</sequence>
<evidence type="ECO:0000259" key="4">
    <source>
        <dbReference type="PROSITE" id="PS50043"/>
    </source>
</evidence>
<feature type="domain" description="HTH luxR-type" evidence="4">
    <location>
        <begin position="154"/>
        <end position="219"/>
    </location>
</feature>
<dbReference type="Pfam" id="PF00072">
    <property type="entry name" value="Response_reg"/>
    <property type="match status" value="1"/>
</dbReference>
<feature type="modified residue" description="4-aspartylphosphate" evidence="3">
    <location>
        <position position="68"/>
    </location>
</feature>
<dbReference type="SMART" id="SM00448">
    <property type="entry name" value="REC"/>
    <property type="match status" value="1"/>
</dbReference>
<accession>A0ABW7AQ13</accession>
<evidence type="ECO:0000256" key="3">
    <source>
        <dbReference type="PROSITE-ProRule" id="PRU00169"/>
    </source>
</evidence>
<reference evidence="6 7" key="1">
    <citation type="submission" date="2024-10" db="EMBL/GenBank/DDBJ databases">
        <authorList>
            <person name="Topkara A.R."/>
            <person name="Saygin H."/>
        </authorList>
    </citation>
    <scope>NUCLEOTIDE SEQUENCE [LARGE SCALE GENOMIC DNA]</scope>
    <source>
        <strain evidence="6 7">M3C6</strain>
    </source>
</reference>
<evidence type="ECO:0000256" key="1">
    <source>
        <dbReference type="ARBA" id="ARBA00022553"/>
    </source>
</evidence>